<keyword evidence="6 15" id="KW-0863">Zinc-finger</keyword>
<dbReference type="NCBIfam" id="NF002211">
    <property type="entry name" value="PRK01103.1"/>
    <property type="match status" value="1"/>
</dbReference>
<comment type="caution">
    <text evidence="18">The sequence shown here is derived from an EMBL/GenBank/DDBJ whole genome shotgun (WGS) entry which is preliminary data.</text>
</comment>
<accession>A0A3D4SZU1</accession>
<evidence type="ECO:0000256" key="6">
    <source>
        <dbReference type="ARBA" id="ARBA00022771"/>
    </source>
</evidence>
<dbReference type="FunFam" id="1.10.8.50:FF:000003">
    <property type="entry name" value="Formamidopyrimidine-DNA glycosylase"/>
    <property type="match status" value="1"/>
</dbReference>
<evidence type="ECO:0000259" key="16">
    <source>
        <dbReference type="PROSITE" id="PS51066"/>
    </source>
</evidence>
<feature type="active site" description="Proton donor; for beta-elimination activity" evidence="15">
    <location>
        <position position="61"/>
    </location>
</feature>
<evidence type="ECO:0000256" key="12">
    <source>
        <dbReference type="ARBA" id="ARBA00023268"/>
    </source>
</evidence>
<evidence type="ECO:0000256" key="11">
    <source>
        <dbReference type="ARBA" id="ARBA00023239"/>
    </source>
</evidence>
<feature type="active site" description="Schiff-base intermediate with DNA" evidence="15">
    <location>
        <position position="2"/>
    </location>
</feature>
<proteinExistence type="inferred from homology"/>
<evidence type="ECO:0000313" key="19">
    <source>
        <dbReference type="Proteomes" id="UP000261739"/>
    </source>
</evidence>
<evidence type="ECO:0000256" key="15">
    <source>
        <dbReference type="HAMAP-Rule" id="MF_00103"/>
    </source>
</evidence>
<feature type="active site" description="Proton donor" evidence="15">
    <location>
        <position position="3"/>
    </location>
</feature>
<keyword evidence="5 15" id="KW-0227">DNA damage</keyword>
<evidence type="ECO:0000259" key="17">
    <source>
        <dbReference type="PROSITE" id="PS51068"/>
    </source>
</evidence>
<evidence type="ECO:0000256" key="14">
    <source>
        <dbReference type="ARBA" id="ARBA00044632"/>
    </source>
</evidence>
<feature type="active site" description="Proton donor; for delta-elimination activity" evidence="15">
    <location>
        <position position="284"/>
    </location>
</feature>
<name>A0A3D4SZU1_9CORY</name>
<dbReference type="InterPro" id="IPR000214">
    <property type="entry name" value="Znf_DNA_glyclase/AP_lyase"/>
</dbReference>
<dbReference type="EMBL" id="DQID01000191">
    <property type="protein sequence ID" value="HCT14595.1"/>
    <property type="molecule type" value="Genomic_DNA"/>
</dbReference>
<reference evidence="18 19" key="1">
    <citation type="journal article" date="2018" name="Nat. Biotechnol.">
        <title>A standardized bacterial taxonomy based on genome phylogeny substantially revises the tree of life.</title>
        <authorList>
            <person name="Parks D.H."/>
            <person name="Chuvochina M."/>
            <person name="Waite D.W."/>
            <person name="Rinke C."/>
            <person name="Skarshewski A."/>
            <person name="Chaumeil P.A."/>
            <person name="Hugenholtz P."/>
        </authorList>
    </citation>
    <scope>NUCLEOTIDE SEQUENCE [LARGE SCALE GENOMIC DNA]</scope>
    <source>
        <strain evidence="18">UBA11247</strain>
    </source>
</reference>
<dbReference type="SUPFAM" id="SSF81624">
    <property type="entry name" value="N-terminal domain of MutM-like DNA repair proteins"/>
    <property type="match status" value="1"/>
</dbReference>
<evidence type="ECO:0000256" key="3">
    <source>
        <dbReference type="ARBA" id="ARBA00011245"/>
    </source>
</evidence>
<feature type="binding site" evidence="15">
    <location>
        <position position="125"/>
    </location>
    <ligand>
        <name>DNA</name>
        <dbReference type="ChEBI" id="CHEBI:16991"/>
    </ligand>
</feature>
<dbReference type="GO" id="GO:0006284">
    <property type="term" value="P:base-excision repair"/>
    <property type="evidence" value="ECO:0007669"/>
    <property type="project" value="InterPro"/>
</dbReference>
<dbReference type="InterPro" id="IPR015887">
    <property type="entry name" value="DNA_glyclase_Znf_dom_DNA_BS"/>
</dbReference>
<dbReference type="HAMAP" id="MF_00103">
    <property type="entry name" value="Fapy_DNA_glycosyl"/>
    <property type="match status" value="1"/>
</dbReference>
<gene>
    <name evidence="15" type="primary">mutM</name>
    <name evidence="15" type="synonym">fpg</name>
    <name evidence="18" type="ORF">DIW82_07345</name>
</gene>
<dbReference type="SMART" id="SM01232">
    <property type="entry name" value="H2TH"/>
    <property type="match status" value="1"/>
</dbReference>
<dbReference type="InterPro" id="IPR010979">
    <property type="entry name" value="Ribosomal_uS13-like_H2TH"/>
</dbReference>
<dbReference type="NCBIfam" id="TIGR00577">
    <property type="entry name" value="fpg"/>
    <property type="match status" value="1"/>
</dbReference>
<evidence type="ECO:0000256" key="10">
    <source>
        <dbReference type="ARBA" id="ARBA00023204"/>
    </source>
</evidence>
<organism evidence="18 19">
    <name type="scientific">Corynebacterium nuruki</name>
    <dbReference type="NCBI Taxonomy" id="1032851"/>
    <lineage>
        <taxon>Bacteria</taxon>
        <taxon>Bacillati</taxon>
        <taxon>Actinomycetota</taxon>
        <taxon>Actinomycetes</taxon>
        <taxon>Mycobacteriales</taxon>
        <taxon>Corynebacteriaceae</taxon>
        <taxon>Corynebacterium</taxon>
    </lineage>
</organism>
<evidence type="ECO:0000256" key="2">
    <source>
        <dbReference type="ARBA" id="ARBA00009409"/>
    </source>
</evidence>
<protein>
    <recommendedName>
        <fullName evidence="15">Formamidopyrimidine-DNA glycosylase</fullName>
        <shortName evidence="15">Fapy-DNA glycosylase</shortName>
        <ecNumber evidence="15">3.2.2.23</ecNumber>
    </recommendedName>
    <alternativeName>
        <fullName evidence="15">DNA-(apurinic or apyrimidinic site) lyase MutM</fullName>
        <shortName evidence="15">AP lyase MutM</shortName>
        <ecNumber evidence="15">4.2.99.18</ecNumber>
    </alternativeName>
</protein>
<dbReference type="EC" id="3.2.2.23" evidence="15"/>
<dbReference type="Gene3D" id="1.10.8.50">
    <property type="match status" value="1"/>
</dbReference>
<dbReference type="Proteomes" id="UP000261739">
    <property type="component" value="Unassembled WGS sequence"/>
</dbReference>
<keyword evidence="7 15" id="KW-0378">Hydrolase</keyword>
<dbReference type="STRING" id="863239.GCA_000213935_02391"/>
<evidence type="ECO:0000256" key="9">
    <source>
        <dbReference type="ARBA" id="ARBA00023125"/>
    </source>
</evidence>
<dbReference type="GO" id="GO:0006979">
    <property type="term" value="P:response to oxidative stress"/>
    <property type="evidence" value="ECO:0007669"/>
    <property type="project" value="UniProtKB-ARBA"/>
</dbReference>
<dbReference type="AlphaFoldDB" id="A0A3D4SZU1"/>
<dbReference type="InterPro" id="IPR010663">
    <property type="entry name" value="Znf_FPG/IleRS"/>
</dbReference>
<dbReference type="SUPFAM" id="SSF57716">
    <property type="entry name" value="Glucocorticoid receptor-like (DNA-binding domain)"/>
    <property type="match status" value="1"/>
</dbReference>
<keyword evidence="10 15" id="KW-0234">DNA repair</keyword>
<sequence>MPELPEVEVVRRGLAAHITGATMVGTEVLHPRAVRSQPGGATELEAGLDDVRIDAVRRRGKYLWLELTPRRAASGGTRCLLVHLGMSGQMLLGEPGEVTSPHLRIRSLLVTADGRELELSFVDQRTFGRWELCDRVPAADGSGYRVPAAVAHIALDPLDPAFDAEKVARVIRKKRSEIKRVLLDQTVVSGIGNIYADESLWAAQVHPRKKATAMRQGDVVTLLDAAAEVMTRALAAGGTSFDDLYVNVNGASGYFSRSLNVYGREGQPCPRCGTPIVREQWTNRSSHFCPVCQRR</sequence>
<dbReference type="PROSITE" id="PS51068">
    <property type="entry name" value="FPG_CAT"/>
    <property type="match status" value="1"/>
</dbReference>
<keyword evidence="13 15" id="KW-0326">Glycosidase</keyword>
<dbReference type="Gene3D" id="3.20.190.10">
    <property type="entry name" value="MutM-like, N-terminal"/>
    <property type="match status" value="1"/>
</dbReference>
<dbReference type="Pfam" id="PF06831">
    <property type="entry name" value="H2TH"/>
    <property type="match status" value="1"/>
</dbReference>
<evidence type="ECO:0000256" key="13">
    <source>
        <dbReference type="ARBA" id="ARBA00023295"/>
    </source>
</evidence>
<dbReference type="PROSITE" id="PS01242">
    <property type="entry name" value="ZF_FPG_1"/>
    <property type="match status" value="1"/>
</dbReference>
<evidence type="ECO:0000313" key="18">
    <source>
        <dbReference type="EMBL" id="HCT14595.1"/>
    </source>
</evidence>
<dbReference type="InterPro" id="IPR012319">
    <property type="entry name" value="FPG_cat"/>
</dbReference>
<dbReference type="Pfam" id="PF01149">
    <property type="entry name" value="Fapy_DNA_glyco"/>
    <property type="match status" value="1"/>
</dbReference>
<feature type="binding site" evidence="15">
    <location>
        <position position="102"/>
    </location>
    <ligand>
        <name>DNA</name>
        <dbReference type="ChEBI" id="CHEBI:16991"/>
    </ligand>
</feature>
<dbReference type="SUPFAM" id="SSF46946">
    <property type="entry name" value="S13-like H2TH domain"/>
    <property type="match status" value="1"/>
</dbReference>
<dbReference type="GO" id="GO:0008270">
    <property type="term" value="F:zinc ion binding"/>
    <property type="evidence" value="ECO:0007669"/>
    <property type="project" value="UniProtKB-UniRule"/>
</dbReference>
<dbReference type="GO" id="GO:0140078">
    <property type="term" value="F:class I DNA-(apurinic or apyrimidinic site) endonuclease activity"/>
    <property type="evidence" value="ECO:0007669"/>
    <property type="project" value="UniProtKB-EC"/>
</dbReference>
<dbReference type="GO" id="GO:0003690">
    <property type="term" value="F:double-stranded DNA binding"/>
    <property type="evidence" value="ECO:0007669"/>
    <property type="project" value="UniProtKB-ARBA"/>
</dbReference>
<feature type="domain" description="FPG-type" evidence="16">
    <location>
        <begin position="260"/>
        <end position="294"/>
    </location>
</feature>
<comment type="catalytic activity">
    <reaction evidence="14 15">
        <text>2'-deoxyribonucleotide-(2'-deoxyribose 5'-phosphate)-2'-deoxyribonucleotide-DNA = a 3'-end 2'-deoxyribonucleotide-(2,3-dehydro-2,3-deoxyribose 5'-phosphate)-DNA + a 5'-end 5'-phospho-2'-deoxyribonucleoside-DNA + H(+)</text>
        <dbReference type="Rhea" id="RHEA:66592"/>
        <dbReference type="Rhea" id="RHEA-COMP:13180"/>
        <dbReference type="Rhea" id="RHEA-COMP:16897"/>
        <dbReference type="Rhea" id="RHEA-COMP:17067"/>
        <dbReference type="ChEBI" id="CHEBI:15378"/>
        <dbReference type="ChEBI" id="CHEBI:136412"/>
        <dbReference type="ChEBI" id="CHEBI:157695"/>
        <dbReference type="ChEBI" id="CHEBI:167181"/>
        <dbReference type="EC" id="4.2.99.18"/>
    </reaction>
</comment>
<dbReference type="GO" id="GO:0003684">
    <property type="term" value="F:damaged DNA binding"/>
    <property type="evidence" value="ECO:0007669"/>
    <property type="project" value="InterPro"/>
</dbReference>
<feature type="domain" description="Formamidopyrimidine-DNA glycosylase catalytic" evidence="17">
    <location>
        <begin position="2"/>
        <end position="128"/>
    </location>
</feature>
<keyword evidence="4 15" id="KW-0479">Metal-binding</keyword>
<evidence type="ECO:0000256" key="5">
    <source>
        <dbReference type="ARBA" id="ARBA00022763"/>
    </source>
</evidence>
<dbReference type="GO" id="GO:0034039">
    <property type="term" value="F:8-oxo-7,8-dihydroguanine DNA N-glycosylase activity"/>
    <property type="evidence" value="ECO:0007669"/>
    <property type="project" value="TreeGrafter"/>
</dbReference>
<evidence type="ECO:0000256" key="1">
    <source>
        <dbReference type="ARBA" id="ARBA00001668"/>
    </source>
</evidence>
<dbReference type="PANTHER" id="PTHR22993">
    <property type="entry name" value="FORMAMIDOPYRIMIDINE-DNA GLYCOSYLASE"/>
    <property type="match status" value="1"/>
</dbReference>
<feature type="binding site" evidence="15">
    <location>
        <position position="174"/>
    </location>
    <ligand>
        <name>DNA</name>
        <dbReference type="ChEBI" id="CHEBI:16991"/>
    </ligand>
</feature>
<comment type="function">
    <text evidence="15">Involved in base excision repair of DNA damaged by oxidation or by mutagenic agents. Acts as DNA glycosylase that recognizes and removes damaged bases. Has a preference for oxidized purines, such as 7,8-dihydro-8-oxoguanine (8-oxoG). Has AP (apurinic/apyrimidinic) lyase activity and introduces nicks in the DNA strand. Cleaves the DNA backbone by beta-delta elimination to generate a single-strand break at the site of the removed base with both 3'- and 5'-phosphates.</text>
</comment>
<dbReference type="InterPro" id="IPR015886">
    <property type="entry name" value="H2TH_FPG"/>
</dbReference>
<dbReference type="Pfam" id="PF06827">
    <property type="entry name" value="zf-FPG_IleRS"/>
    <property type="match status" value="1"/>
</dbReference>
<dbReference type="CDD" id="cd08966">
    <property type="entry name" value="EcFpg-like_N"/>
    <property type="match status" value="1"/>
</dbReference>
<comment type="subunit">
    <text evidence="3 15">Monomer.</text>
</comment>
<dbReference type="InterPro" id="IPR020629">
    <property type="entry name" value="FPG_Glyclase"/>
</dbReference>
<comment type="catalytic activity">
    <reaction evidence="1 15">
        <text>Hydrolysis of DNA containing ring-opened 7-methylguanine residues, releasing 2,6-diamino-4-hydroxy-5-(N-methyl)formamidopyrimidine.</text>
        <dbReference type="EC" id="3.2.2.23"/>
    </reaction>
</comment>
<dbReference type="PROSITE" id="PS51066">
    <property type="entry name" value="ZF_FPG_2"/>
    <property type="match status" value="1"/>
</dbReference>
<evidence type="ECO:0000256" key="8">
    <source>
        <dbReference type="ARBA" id="ARBA00022833"/>
    </source>
</evidence>
<dbReference type="InterPro" id="IPR035937">
    <property type="entry name" value="FPG_N"/>
</dbReference>
<keyword evidence="8 15" id="KW-0862">Zinc</keyword>
<keyword evidence="9 15" id="KW-0238">DNA-binding</keyword>
<keyword evidence="11 15" id="KW-0456">Lyase</keyword>
<evidence type="ECO:0000256" key="7">
    <source>
        <dbReference type="ARBA" id="ARBA00022801"/>
    </source>
</evidence>
<comment type="cofactor">
    <cofactor evidence="15">
        <name>Zn(2+)</name>
        <dbReference type="ChEBI" id="CHEBI:29105"/>
    </cofactor>
    <text evidence="15">Binds 1 zinc ion per subunit.</text>
</comment>
<dbReference type="PANTHER" id="PTHR22993:SF9">
    <property type="entry name" value="FORMAMIDOPYRIMIDINE-DNA GLYCOSYLASE"/>
    <property type="match status" value="1"/>
</dbReference>
<dbReference type="EC" id="4.2.99.18" evidence="15"/>
<dbReference type="RefSeq" id="WP_273051839.1">
    <property type="nucleotide sequence ID" value="NZ_DAITTW010000075.1"/>
</dbReference>
<dbReference type="SMART" id="SM00898">
    <property type="entry name" value="Fapy_DNA_glyco"/>
    <property type="match status" value="1"/>
</dbReference>
<keyword evidence="12 15" id="KW-0511">Multifunctional enzyme</keyword>
<comment type="similarity">
    <text evidence="2 15">Belongs to the FPG family.</text>
</comment>
<evidence type="ECO:0000256" key="4">
    <source>
        <dbReference type="ARBA" id="ARBA00022723"/>
    </source>
</evidence>